<organism evidence="2">
    <name type="scientific">Brassica oleracea</name>
    <name type="common">Wild cabbage</name>
    <dbReference type="NCBI Taxonomy" id="3712"/>
    <lineage>
        <taxon>Eukaryota</taxon>
        <taxon>Viridiplantae</taxon>
        <taxon>Streptophyta</taxon>
        <taxon>Embryophyta</taxon>
        <taxon>Tracheophyta</taxon>
        <taxon>Spermatophyta</taxon>
        <taxon>Magnoliopsida</taxon>
        <taxon>eudicotyledons</taxon>
        <taxon>Gunneridae</taxon>
        <taxon>Pentapetalae</taxon>
        <taxon>rosids</taxon>
        <taxon>malvids</taxon>
        <taxon>Brassicales</taxon>
        <taxon>Brassicaceae</taxon>
        <taxon>Brassiceae</taxon>
        <taxon>Brassica</taxon>
    </lineage>
</organism>
<sequence length="103" mass="12828">MGPLLNLGFLELVRIPDVSVWYWTAPPHRLRQLRRDAHRLRPHRIPRLPRRGSRFPQSSRRRSGYRRHHRFLPRWTIRLHRKTRRRRVRTHNRLGVRDVEGRR</sequence>
<evidence type="ECO:0000313" key="2">
    <source>
        <dbReference type="EMBL" id="VDC87607.1"/>
    </source>
</evidence>
<evidence type="ECO:0000256" key="1">
    <source>
        <dbReference type="SAM" id="MobiDB-lite"/>
    </source>
</evidence>
<proteinExistence type="predicted"/>
<dbReference type="AlphaFoldDB" id="A0A3P6A6F0"/>
<gene>
    <name evidence="2" type="ORF">BOLC3T13928H</name>
</gene>
<accession>A0A3P6A6F0</accession>
<dbReference type="EMBL" id="LR031872">
    <property type="protein sequence ID" value="VDC87607.1"/>
    <property type="molecule type" value="Genomic_DNA"/>
</dbReference>
<reference evidence="2" key="1">
    <citation type="submission" date="2018-11" db="EMBL/GenBank/DDBJ databases">
        <authorList>
            <consortium name="Genoscope - CEA"/>
            <person name="William W."/>
        </authorList>
    </citation>
    <scope>NUCLEOTIDE SEQUENCE</scope>
</reference>
<feature type="region of interest" description="Disordered" evidence="1">
    <location>
        <begin position="41"/>
        <end position="66"/>
    </location>
</feature>
<protein>
    <submittedName>
        <fullName evidence="2">Uncharacterized protein</fullName>
    </submittedName>
</protein>
<name>A0A3P6A6F0_BRAOL</name>